<dbReference type="InterPro" id="IPR035810">
    <property type="entry name" value="PEBP_euk"/>
</dbReference>
<evidence type="ECO:0000313" key="1">
    <source>
        <dbReference type="EMBL" id="QHU33316.1"/>
    </source>
</evidence>
<proteinExistence type="predicted"/>
<accession>A0A6C0LQZ9</accession>
<dbReference type="AlphaFoldDB" id="A0A6C0LQZ9"/>
<dbReference type="InterPro" id="IPR008914">
    <property type="entry name" value="PEBP"/>
</dbReference>
<name>A0A6C0LQZ9_9ZZZZ</name>
<dbReference type="PANTHER" id="PTHR11362:SF82">
    <property type="entry name" value="PHOSPHATIDYLETHANOLAMINE-BINDING PROTEIN 4"/>
    <property type="match status" value="1"/>
</dbReference>
<evidence type="ECO:0008006" key="2">
    <source>
        <dbReference type="Google" id="ProtNLM"/>
    </source>
</evidence>
<dbReference type="InterPro" id="IPR036610">
    <property type="entry name" value="PEBP-like_sf"/>
</dbReference>
<dbReference type="Pfam" id="PF01161">
    <property type="entry name" value="PBP"/>
    <property type="match status" value="1"/>
</dbReference>
<dbReference type="CDD" id="cd00866">
    <property type="entry name" value="PEBP_euk"/>
    <property type="match status" value="1"/>
</dbReference>
<dbReference type="EMBL" id="MN740556">
    <property type="protein sequence ID" value="QHU33316.1"/>
    <property type="molecule type" value="Genomic_DNA"/>
</dbReference>
<organism evidence="1">
    <name type="scientific">viral metagenome</name>
    <dbReference type="NCBI Taxonomy" id="1070528"/>
    <lineage>
        <taxon>unclassified sequences</taxon>
        <taxon>metagenomes</taxon>
        <taxon>organismal metagenomes</taxon>
    </lineage>
</organism>
<sequence>MSLEIYLHGNKMKNKEIYDLKYTQDKPTYNIVNTNINDYYSIIMIDPDAPNRINPIYKYVLHWLIINNDQTFVSFIPPNPPKGSGKHRYCFILFKQKSYLKNIKIINERHNFNWVNFALNNNMEIISCIYFETERK</sequence>
<dbReference type="PANTHER" id="PTHR11362">
    <property type="entry name" value="PHOSPHATIDYLETHANOLAMINE-BINDING PROTEIN"/>
    <property type="match status" value="1"/>
</dbReference>
<protein>
    <recommendedName>
        <fullName evidence="2">Phosphatidylethanolamine-binding protein</fullName>
    </recommendedName>
</protein>
<dbReference type="Gene3D" id="3.90.280.10">
    <property type="entry name" value="PEBP-like"/>
    <property type="match status" value="1"/>
</dbReference>
<dbReference type="SUPFAM" id="SSF49777">
    <property type="entry name" value="PEBP-like"/>
    <property type="match status" value="1"/>
</dbReference>
<reference evidence="1" key="1">
    <citation type="journal article" date="2020" name="Nature">
        <title>Giant virus diversity and host interactions through global metagenomics.</title>
        <authorList>
            <person name="Schulz F."/>
            <person name="Roux S."/>
            <person name="Paez-Espino D."/>
            <person name="Jungbluth S."/>
            <person name="Walsh D.A."/>
            <person name="Denef V.J."/>
            <person name="McMahon K.D."/>
            <person name="Konstantinidis K.T."/>
            <person name="Eloe-Fadrosh E.A."/>
            <person name="Kyrpides N.C."/>
            <person name="Woyke T."/>
        </authorList>
    </citation>
    <scope>NUCLEOTIDE SEQUENCE</scope>
    <source>
        <strain evidence="1">GVMAG-S-1014582-52</strain>
    </source>
</reference>